<comment type="caution">
    <text evidence="1">The sequence shown here is derived from an EMBL/GenBank/DDBJ whole genome shotgun (WGS) entry which is preliminary data.</text>
</comment>
<dbReference type="Proteomes" id="UP000261212">
    <property type="component" value="Unassembled WGS sequence"/>
</dbReference>
<evidence type="ECO:0000313" key="2">
    <source>
        <dbReference type="Proteomes" id="UP000261212"/>
    </source>
</evidence>
<evidence type="ECO:0008006" key="3">
    <source>
        <dbReference type="Google" id="ProtNLM"/>
    </source>
</evidence>
<dbReference type="RefSeq" id="WP_117532450.1">
    <property type="nucleotide sequence ID" value="NZ_QUSM01000004.1"/>
</dbReference>
<dbReference type="SUPFAM" id="SSF88659">
    <property type="entry name" value="Sigma3 and sigma4 domains of RNA polymerase sigma factors"/>
    <property type="match status" value="1"/>
</dbReference>
<proteinExistence type="predicted"/>
<dbReference type="AlphaFoldDB" id="A0A3E3DX54"/>
<gene>
    <name evidence="1" type="ORF">DW687_08640</name>
</gene>
<accession>A0A3E3DX54</accession>
<evidence type="ECO:0000313" key="1">
    <source>
        <dbReference type="EMBL" id="RGD73833.1"/>
    </source>
</evidence>
<dbReference type="InterPro" id="IPR013324">
    <property type="entry name" value="RNA_pol_sigma_r3/r4-like"/>
</dbReference>
<reference evidence="1 2" key="1">
    <citation type="submission" date="2018-08" db="EMBL/GenBank/DDBJ databases">
        <title>A genome reference for cultivated species of the human gut microbiota.</title>
        <authorList>
            <person name="Zou Y."/>
            <person name="Xue W."/>
            <person name="Luo G."/>
        </authorList>
    </citation>
    <scope>NUCLEOTIDE SEQUENCE [LARGE SCALE GENOMIC DNA]</scope>
    <source>
        <strain evidence="1 2">AM25-6</strain>
    </source>
</reference>
<dbReference type="Gene3D" id="1.20.140.160">
    <property type="match status" value="1"/>
</dbReference>
<sequence>MNKDRKYYKTYEALRNYRYKTGEEKDIITDFLNTLDEIEKEVIDLHFFHLYRLTTISNKMKFTREYTESIRDSVIFRLSKILLEDEEINENE</sequence>
<name>A0A3E3DX54_9FIRM</name>
<dbReference type="EMBL" id="QUSM01000004">
    <property type="protein sequence ID" value="RGD73833.1"/>
    <property type="molecule type" value="Genomic_DNA"/>
</dbReference>
<protein>
    <recommendedName>
        <fullName evidence="3">Sigma-70 family RNA polymerase sigma factor</fullName>
    </recommendedName>
</protein>
<organism evidence="1 2">
    <name type="scientific">Anaerofustis stercorihominis</name>
    <dbReference type="NCBI Taxonomy" id="214853"/>
    <lineage>
        <taxon>Bacteria</taxon>
        <taxon>Bacillati</taxon>
        <taxon>Bacillota</taxon>
        <taxon>Clostridia</taxon>
        <taxon>Eubacteriales</taxon>
        <taxon>Eubacteriaceae</taxon>
        <taxon>Anaerofustis</taxon>
    </lineage>
</organism>